<sequence length="29" mass="3143">MINVIIIHTIKAISPTPHPLGEAEACEDE</sequence>
<gene>
    <name evidence="1" type="ORF">NCTC11546_02617</name>
    <name evidence="2" type="ORF">NCTC11546_02622</name>
</gene>
<reference evidence="1 3" key="1">
    <citation type="submission" date="2018-06" db="EMBL/GenBank/DDBJ databases">
        <authorList>
            <consortium name="Pathogen Informatics"/>
            <person name="Doyle S."/>
        </authorList>
    </citation>
    <scope>NUCLEOTIDE SEQUENCE [LARGE SCALE GENOMIC DNA]</scope>
    <source>
        <strain evidence="1 3">NCTC11546</strain>
    </source>
</reference>
<protein>
    <submittedName>
        <fullName evidence="1">Uncharacterized protein</fullName>
    </submittedName>
</protein>
<proteinExistence type="predicted"/>
<dbReference type="AlphaFoldDB" id="A0A2X2SVY4"/>
<organism evidence="1 3">
    <name type="scientific">Capnocytophaga ochracea</name>
    <dbReference type="NCBI Taxonomy" id="1018"/>
    <lineage>
        <taxon>Bacteria</taxon>
        <taxon>Pseudomonadati</taxon>
        <taxon>Bacteroidota</taxon>
        <taxon>Flavobacteriia</taxon>
        <taxon>Flavobacteriales</taxon>
        <taxon>Flavobacteriaceae</taxon>
        <taxon>Capnocytophaga</taxon>
    </lineage>
</organism>
<evidence type="ECO:0000313" key="1">
    <source>
        <dbReference type="EMBL" id="SQA94447.1"/>
    </source>
</evidence>
<evidence type="ECO:0000313" key="2">
    <source>
        <dbReference type="EMBL" id="SQA94452.1"/>
    </source>
</evidence>
<dbReference type="EMBL" id="UARG01000036">
    <property type="protein sequence ID" value="SQA94447.1"/>
    <property type="molecule type" value="Genomic_DNA"/>
</dbReference>
<accession>A0A2X2SVY4</accession>
<dbReference type="Proteomes" id="UP000249891">
    <property type="component" value="Unassembled WGS sequence"/>
</dbReference>
<dbReference type="EMBL" id="UARG01000036">
    <property type="protein sequence ID" value="SQA94452.1"/>
    <property type="molecule type" value="Genomic_DNA"/>
</dbReference>
<evidence type="ECO:0000313" key="3">
    <source>
        <dbReference type="Proteomes" id="UP000249891"/>
    </source>
</evidence>
<name>A0A2X2SVY4_CAPOC</name>